<keyword evidence="4" id="KW-1185">Reference proteome</keyword>
<dbReference type="Proteomes" id="UP000656813">
    <property type="component" value="Unassembled WGS sequence"/>
</dbReference>
<dbReference type="Pfam" id="PF13690">
    <property type="entry name" value="CheX"/>
    <property type="match status" value="1"/>
</dbReference>
<dbReference type="SUPFAM" id="SSF103039">
    <property type="entry name" value="CheC-like"/>
    <property type="match status" value="1"/>
</dbReference>
<accession>A0A8J2ZT18</accession>
<keyword evidence="1" id="KW-0145">Chemotaxis</keyword>
<organism evidence="3 4">
    <name type="scientific">Pullulanibacillus pueri</name>
    <dbReference type="NCBI Taxonomy" id="1437324"/>
    <lineage>
        <taxon>Bacteria</taxon>
        <taxon>Bacillati</taxon>
        <taxon>Bacillota</taxon>
        <taxon>Bacilli</taxon>
        <taxon>Bacillales</taxon>
        <taxon>Sporolactobacillaceae</taxon>
        <taxon>Pullulanibacillus</taxon>
    </lineage>
</organism>
<dbReference type="CDD" id="cd17906">
    <property type="entry name" value="CheX"/>
    <property type="match status" value="1"/>
</dbReference>
<protein>
    <submittedName>
        <fullName evidence="3">CheY-P phosphatase CheX</fullName>
    </submittedName>
</protein>
<dbReference type="EMBL" id="BMFV01000003">
    <property type="protein sequence ID" value="GGH76684.1"/>
    <property type="molecule type" value="Genomic_DNA"/>
</dbReference>
<dbReference type="GO" id="GO:0006935">
    <property type="term" value="P:chemotaxis"/>
    <property type="evidence" value="ECO:0007669"/>
    <property type="project" value="UniProtKB-KW"/>
</dbReference>
<dbReference type="InterPro" id="IPR028051">
    <property type="entry name" value="CheX-like_dom"/>
</dbReference>
<dbReference type="InterPro" id="IPR038756">
    <property type="entry name" value="CheX-like"/>
</dbReference>
<dbReference type="Gene3D" id="3.40.1550.10">
    <property type="entry name" value="CheC-like"/>
    <property type="match status" value="1"/>
</dbReference>
<evidence type="ECO:0000313" key="3">
    <source>
        <dbReference type="EMBL" id="GGH76684.1"/>
    </source>
</evidence>
<proteinExistence type="predicted"/>
<sequence length="150" mass="16157">MTTETLYITDLLNASIKSIKNVISIENSISKPKRLDHTFHINYGVLIGFVGEIRGKLMITGEMPVFSTIAEQLFGMPLEGEMLKSFTGELGNMIAGGISTDIGNQGVAIDITAPTIIEGDSNLSGFTKGIQIDVVFNSGQEFSLSLLIDQ</sequence>
<feature type="domain" description="Chemotaxis phosphatase CheX-like" evidence="2">
    <location>
        <begin position="44"/>
        <end position="121"/>
    </location>
</feature>
<dbReference type="PANTHER" id="PTHR39452">
    <property type="entry name" value="CHEY-P PHOSPHATASE CHEX"/>
    <property type="match status" value="1"/>
</dbReference>
<dbReference type="AlphaFoldDB" id="A0A8J2ZT18"/>
<evidence type="ECO:0000313" key="4">
    <source>
        <dbReference type="Proteomes" id="UP000656813"/>
    </source>
</evidence>
<dbReference type="RefSeq" id="WP_188496051.1">
    <property type="nucleotide sequence ID" value="NZ_BMFV01000003.1"/>
</dbReference>
<reference evidence="3" key="2">
    <citation type="submission" date="2020-09" db="EMBL/GenBank/DDBJ databases">
        <authorList>
            <person name="Sun Q."/>
            <person name="Zhou Y."/>
        </authorList>
    </citation>
    <scope>NUCLEOTIDE SEQUENCE</scope>
    <source>
        <strain evidence="3">CGMCC 1.12777</strain>
    </source>
</reference>
<reference evidence="3" key="1">
    <citation type="journal article" date="2014" name="Int. J. Syst. Evol. Microbiol.">
        <title>Complete genome sequence of Corynebacterium casei LMG S-19264T (=DSM 44701T), isolated from a smear-ripened cheese.</title>
        <authorList>
            <consortium name="US DOE Joint Genome Institute (JGI-PGF)"/>
            <person name="Walter F."/>
            <person name="Albersmeier A."/>
            <person name="Kalinowski J."/>
            <person name="Ruckert C."/>
        </authorList>
    </citation>
    <scope>NUCLEOTIDE SEQUENCE</scope>
    <source>
        <strain evidence="3">CGMCC 1.12777</strain>
    </source>
</reference>
<evidence type="ECO:0000256" key="1">
    <source>
        <dbReference type="ARBA" id="ARBA00022500"/>
    </source>
</evidence>
<comment type="caution">
    <text evidence="3">The sequence shown here is derived from an EMBL/GenBank/DDBJ whole genome shotgun (WGS) entry which is preliminary data.</text>
</comment>
<name>A0A8J2ZT18_9BACL</name>
<evidence type="ECO:0000259" key="2">
    <source>
        <dbReference type="Pfam" id="PF13690"/>
    </source>
</evidence>
<gene>
    <name evidence="3" type="primary">cheX</name>
    <name evidence="3" type="ORF">GCM10007096_07480</name>
</gene>
<dbReference type="InterPro" id="IPR028976">
    <property type="entry name" value="CheC-like_sf"/>
</dbReference>
<dbReference type="PANTHER" id="PTHR39452:SF1">
    <property type="entry name" value="CHEY-P PHOSPHATASE CHEX"/>
    <property type="match status" value="1"/>
</dbReference>